<feature type="signal peptide" evidence="1">
    <location>
        <begin position="1"/>
        <end position="24"/>
    </location>
</feature>
<dbReference type="SUPFAM" id="SSF47090">
    <property type="entry name" value="PGBD-like"/>
    <property type="match status" value="1"/>
</dbReference>
<dbReference type="AlphaFoldDB" id="A0A1Q8CKV0"/>
<proteinExistence type="predicted"/>
<dbReference type="InterPro" id="IPR002477">
    <property type="entry name" value="Peptidoglycan-bd-like"/>
</dbReference>
<keyword evidence="1" id="KW-0732">Signal</keyword>
<evidence type="ECO:0000259" key="2">
    <source>
        <dbReference type="Pfam" id="PF01471"/>
    </source>
</evidence>
<feature type="chain" id="PRO_5010188605" description="Peptidoglycan binding-like domain-containing protein" evidence="1">
    <location>
        <begin position="25"/>
        <end position="198"/>
    </location>
</feature>
<dbReference type="InterPro" id="IPR036365">
    <property type="entry name" value="PGBD-like_sf"/>
</dbReference>
<feature type="domain" description="Peptidoglycan binding-like" evidence="2">
    <location>
        <begin position="70"/>
        <end position="124"/>
    </location>
</feature>
<dbReference type="InterPro" id="IPR036366">
    <property type="entry name" value="PGBDSf"/>
</dbReference>
<organism evidence="3 4">
    <name type="scientific">Actinophytocola xanthii</name>
    <dbReference type="NCBI Taxonomy" id="1912961"/>
    <lineage>
        <taxon>Bacteria</taxon>
        <taxon>Bacillati</taxon>
        <taxon>Actinomycetota</taxon>
        <taxon>Actinomycetes</taxon>
        <taxon>Pseudonocardiales</taxon>
        <taxon>Pseudonocardiaceae</taxon>
    </lineage>
</organism>
<evidence type="ECO:0000313" key="3">
    <source>
        <dbReference type="EMBL" id="OLF14994.1"/>
    </source>
</evidence>
<dbReference type="Pfam" id="PF01471">
    <property type="entry name" value="PG_binding_1"/>
    <property type="match status" value="1"/>
</dbReference>
<gene>
    <name evidence="3" type="ORF">BU204_24125</name>
</gene>
<evidence type="ECO:0000256" key="1">
    <source>
        <dbReference type="SAM" id="SignalP"/>
    </source>
</evidence>
<protein>
    <recommendedName>
        <fullName evidence="2">Peptidoglycan binding-like domain-containing protein</fullName>
    </recommendedName>
</protein>
<name>A0A1Q8CKV0_9PSEU</name>
<dbReference type="Gene3D" id="1.10.101.10">
    <property type="entry name" value="PGBD-like superfamily/PGBD"/>
    <property type="match status" value="1"/>
</dbReference>
<reference evidence="3 4" key="1">
    <citation type="submission" date="2016-12" db="EMBL/GenBank/DDBJ databases">
        <title>The draft genome sequence of Actinophytocola sp. 11-183.</title>
        <authorList>
            <person name="Wang W."/>
            <person name="Yuan L."/>
        </authorList>
    </citation>
    <scope>NUCLEOTIDE SEQUENCE [LARGE SCALE GENOMIC DNA]</scope>
    <source>
        <strain evidence="3 4">11-183</strain>
    </source>
</reference>
<evidence type="ECO:0000313" key="4">
    <source>
        <dbReference type="Proteomes" id="UP000185596"/>
    </source>
</evidence>
<dbReference type="EMBL" id="MSIE01000046">
    <property type="protein sequence ID" value="OLF14994.1"/>
    <property type="molecule type" value="Genomic_DNA"/>
</dbReference>
<dbReference type="Proteomes" id="UP000185596">
    <property type="component" value="Unassembled WGS sequence"/>
</dbReference>
<sequence length="198" mass="21008">MRRTLTVLLVVLATFVATTGNSSAHPSNGGVTGSSFVDGAGALTDDFGDHRGELGNSLCNGCADSFNTDLVVLWQAILVSEGFLGYNDLDGQFGPRTAAATRSWQGLYIGGSGVDGEVGNQTWSRADDFLVWGSPVNYLDNFVVYLGNNGGHVGFYRGNENLYHDSGAYELVFVQAPNAGTTWVASGSRIQFYSLTVT</sequence>
<comment type="caution">
    <text evidence="3">The sequence shown here is derived from an EMBL/GenBank/DDBJ whole genome shotgun (WGS) entry which is preliminary data.</text>
</comment>
<keyword evidence="4" id="KW-1185">Reference proteome</keyword>
<accession>A0A1Q8CKV0</accession>